<gene>
    <name evidence="1" type="ORF">L3X38_040391</name>
</gene>
<reference evidence="1 2" key="1">
    <citation type="journal article" date="2022" name="G3 (Bethesda)">
        <title>Whole-genome sequence and methylome profiling of the almond [Prunus dulcis (Mill.) D.A. Webb] cultivar 'Nonpareil'.</title>
        <authorList>
            <person name="D'Amico-Willman K.M."/>
            <person name="Ouma W.Z."/>
            <person name="Meulia T."/>
            <person name="Sideli G.M."/>
            <person name="Gradziel T.M."/>
            <person name="Fresnedo-Ramirez J."/>
        </authorList>
    </citation>
    <scope>NUCLEOTIDE SEQUENCE [LARGE SCALE GENOMIC DNA]</scope>
    <source>
        <strain evidence="1">Clone GOH B32 T37-40</strain>
    </source>
</reference>
<accession>A0AAD4VA12</accession>
<comment type="caution">
    <text evidence="1">The sequence shown here is derived from an EMBL/GenBank/DDBJ whole genome shotgun (WGS) entry which is preliminary data.</text>
</comment>
<dbReference type="PANTHER" id="PTHR33116">
    <property type="entry name" value="REVERSE TRANSCRIPTASE ZINC-BINDING DOMAIN-CONTAINING PROTEIN-RELATED-RELATED"/>
    <property type="match status" value="1"/>
</dbReference>
<dbReference type="Proteomes" id="UP001054821">
    <property type="component" value="Chromosome 7"/>
</dbReference>
<evidence type="ECO:0000313" key="1">
    <source>
        <dbReference type="EMBL" id="KAI5320683.1"/>
    </source>
</evidence>
<evidence type="ECO:0000313" key="2">
    <source>
        <dbReference type="Proteomes" id="UP001054821"/>
    </source>
</evidence>
<name>A0AAD4VA12_PRUDU</name>
<organism evidence="1 2">
    <name type="scientific">Prunus dulcis</name>
    <name type="common">Almond</name>
    <name type="synonym">Amygdalus dulcis</name>
    <dbReference type="NCBI Taxonomy" id="3755"/>
    <lineage>
        <taxon>Eukaryota</taxon>
        <taxon>Viridiplantae</taxon>
        <taxon>Streptophyta</taxon>
        <taxon>Embryophyta</taxon>
        <taxon>Tracheophyta</taxon>
        <taxon>Spermatophyta</taxon>
        <taxon>Magnoliopsida</taxon>
        <taxon>eudicotyledons</taxon>
        <taxon>Gunneridae</taxon>
        <taxon>Pentapetalae</taxon>
        <taxon>rosids</taxon>
        <taxon>fabids</taxon>
        <taxon>Rosales</taxon>
        <taxon>Rosaceae</taxon>
        <taxon>Amygdaloideae</taxon>
        <taxon>Amygdaleae</taxon>
        <taxon>Prunus</taxon>
    </lineage>
</organism>
<evidence type="ECO:0008006" key="3">
    <source>
        <dbReference type="Google" id="ProtNLM"/>
    </source>
</evidence>
<keyword evidence="2" id="KW-1185">Reference proteome</keyword>
<dbReference type="PANTHER" id="PTHR33116:SF78">
    <property type="entry name" value="OS12G0587133 PROTEIN"/>
    <property type="match status" value="1"/>
</dbReference>
<sequence>MAVKLDLEKAYNVLDLSSIKSCLSQFGFSVAWCDRIMNCITSTSFSILINGSPHGYFTPSMKSIMQIQHKSTIGRYLGISNIVFWKDPLNAKNMVERIKGKFAGWKAQTLSRAGRLTLIKASVSGIPIILYPVLNVLQKSAK</sequence>
<dbReference type="AlphaFoldDB" id="A0AAD4VA12"/>
<dbReference type="EMBL" id="JAJFAZ020000007">
    <property type="protein sequence ID" value="KAI5320683.1"/>
    <property type="molecule type" value="Genomic_DNA"/>
</dbReference>
<proteinExistence type="predicted"/>
<protein>
    <recommendedName>
        <fullName evidence="3">Reverse transcriptase domain-containing protein</fullName>
    </recommendedName>
</protein>